<dbReference type="AlphaFoldDB" id="A0A0K2TR60"/>
<reference evidence="1" key="1">
    <citation type="submission" date="2014-05" db="EMBL/GenBank/DDBJ databases">
        <authorList>
            <person name="Chronopoulou M."/>
        </authorList>
    </citation>
    <scope>NUCLEOTIDE SEQUENCE</scope>
    <source>
        <tissue evidence="1">Whole organism</tissue>
    </source>
</reference>
<protein>
    <submittedName>
        <fullName evidence="1">Uncharacterized protein</fullName>
    </submittedName>
</protein>
<organism evidence="1">
    <name type="scientific">Lepeophtheirus salmonis</name>
    <name type="common">Salmon louse</name>
    <name type="synonym">Caligus salmonis</name>
    <dbReference type="NCBI Taxonomy" id="72036"/>
    <lineage>
        <taxon>Eukaryota</taxon>
        <taxon>Metazoa</taxon>
        <taxon>Ecdysozoa</taxon>
        <taxon>Arthropoda</taxon>
        <taxon>Crustacea</taxon>
        <taxon>Multicrustacea</taxon>
        <taxon>Hexanauplia</taxon>
        <taxon>Copepoda</taxon>
        <taxon>Siphonostomatoida</taxon>
        <taxon>Caligidae</taxon>
        <taxon>Lepeophtheirus</taxon>
    </lineage>
</organism>
<name>A0A0K2TR60_LEPSM</name>
<sequence length="20" mass="2368">MQYKDFFPSLIITAIQNQPI</sequence>
<accession>A0A0K2TR60</accession>
<proteinExistence type="predicted"/>
<dbReference type="EMBL" id="HACA01011152">
    <property type="protein sequence ID" value="CDW28513.1"/>
    <property type="molecule type" value="Transcribed_RNA"/>
</dbReference>
<evidence type="ECO:0000313" key="1">
    <source>
        <dbReference type="EMBL" id="CDW28513.1"/>
    </source>
</evidence>